<keyword evidence="2" id="KW-1185">Reference proteome</keyword>
<proteinExistence type="predicted"/>
<comment type="caution">
    <text evidence="1">The sequence shown here is derived from an EMBL/GenBank/DDBJ whole genome shotgun (WGS) entry which is preliminary data.</text>
</comment>
<accession>A0ACC0YIX5</accession>
<reference evidence="2" key="1">
    <citation type="journal article" date="2023" name="G3 (Bethesda)">
        <title>Genome assembly and association tests identify interacting loci associated with vigor, precocity, and sex in interspecific pistachio rootstocks.</title>
        <authorList>
            <person name="Palmer W."/>
            <person name="Jacygrad E."/>
            <person name="Sagayaradj S."/>
            <person name="Cavanaugh K."/>
            <person name="Han R."/>
            <person name="Bertier L."/>
            <person name="Beede B."/>
            <person name="Kafkas S."/>
            <person name="Golino D."/>
            <person name="Preece J."/>
            <person name="Michelmore R."/>
        </authorList>
    </citation>
    <scope>NUCLEOTIDE SEQUENCE [LARGE SCALE GENOMIC DNA]</scope>
</reference>
<protein>
    <submittedName>
        <fullName evidence="1">Uncharacterized protein</fullName>
    </submittedName>
</protein>
<gene>
    <name evidence="1" type="ORF">Pint_22650</name>
</gene>
<dbReference type="EMBL" id="CM047741">
    <property type="protein sequence ID" value="KAJ0037396.1"/>
    <property type="molecule type" value="Genomic_DNA"/>
</dbReference>
<evidence type="ECO:0000313" key="1">
    <source>
        <dbReference type="EMBL" id="KAJ0037396.1"/>
    </source>
</evidence>
<sequence>MYDLQFGDHDGTGSEVLLQHPLAVFCAKDVQIYIADSYNHKIKKLDPASKMVSTLAGTGKAAFKDGTALAAQQQVANGKAMPCYLLYGISDALKMRKLLIANANNSVIRYLDLNKKEPELLTLELKGVQPSAPKSKLPKGLRRRSFADTQTIVVDGGVSNEGNISIKISLPEEYPFSKEARSKFSFDVEPENSVAVDPLDGNLSPEGSAVLHFRRLSPSASTGRISCKFNCIAFNIDARGIKGVLVTINQPGSGLQPHCDTAGSWLKISGSSLRFSMYVVHSLDILKVLMDLLFG</sequence>
<name>A0ACC0YIX5_9ROSI</name>
<organism evidence="1 2">
    <name type="scientific">Pistacia integerrima</name>
    <dbReference type="NCBI Taxonomy" id="434235"/>
    <lineage>
        <taxon>Eukaryota</taxon>
        <taxon>Viridiplantae</taxon>
        <taxon>Streptophyta</taxon>
        <taxon>Embryophyta</taxon>
        <taxon>Tracheophyta</taxon>
        <taxon>Spermatophyta</taxon>
        <taxon>Magnoliopsida</taxon>
        <taxon>eudicotyledons</taxon>
        <taxon>Gunneridae</taxon>
        <taxon>Pentapetalae</taxon>
        <taxon>rosids</taxon>
        <taxon>malvids</taxon>
        <taxon>Sapindales</taxon>
        <taxon>Anacardiaceae</taxon>
        <taxon>Pistacia</taxon>
    </lineage>
</organism>
<evidence type="ECO:0000313" key="2">
    <source>
        <dbReference type="Proteomes" id="UP001163603"/>
    </source>
</evidence>
<dbReference type="Proteomes" id="UP001163603">
    <property type="component" value="Chromosome 6"/>
</dbReference>